<dbReference type="OMA" id="RIHRTNE"/>
<evidence type="ECO:0000313" key="2">
    <source>
        <dbReference type="Proteomes" id="UP000515146"/>
    </source>
</evidence>
<keyword evidence="2" id="KW-1185">Reference proteome</keyword>
<dbReference type="RefSeq" id="XP_027195070.1">
    <property type="nucleotide sequence ID" value="XM_027339269.1"/>
</dbReference>
<feature type="transmembrane region" description="Helical" evidence="1">
    <location>
        <begin position="265"/>
        <end position="284"/>
    </location>
</feature>
<feature type="transmembrane region" description="Helical" evidence="1">
    <location>
        <begin position="206"/>
        <end position="222"/>
    </location>
</feature>
<proteinExistence type="predicted"/>
<protein>
    <submittedName>
        <fullName evidence="3">Uncharacterized protein LOC113789700</fullName>
    </submittedName>
</protein>
<accession>A0A6P6XNM3</accession>
<gene>
    <name evidence="3" type="primary">LOC113789700</name>
</gene>
<evidence type="ECO:0000313" key="3">
    <source>
        <dbReference type="RefSeq" id="XP_027195070.1"/>
    </source>
</evidence>
<name>A0A6P6XNM3_DERPT</name>
<feature type="transmembrane region" description="Helical" evidence="1">
    <location>
        <begin position="70"/>
        <end position="94"/>
    </location>
</feature>
<dbReference type="AlphaFoldDB" id="A0A6P6XNM3"/>
<keyword evidence="1" id="KW-0812">Transmembrane</keyword>
<keyword evidence="1" id="KW-1133">Transmembrane helix</keyword>
<dbReference type="OrthoDB" id="10480523at2759"/>
<dbReference type="KEGG" id="dpte:113789700"/>
<keyword evidence="1" id="KW-0472">Membrane</keyword>
<reference evidence="3" key="1">
    <citation type="submission" date="2025-08" db="UniProtKB">
        <authorList>
            <consortium name="RefSeq"/>
        </authorList>
    </citation>
    <scope>IDENTIFICATION</scope>
    <source>
        <strain evidence="3">Airmid</strain>
    </source>
</reference>
<dbReference type="InParanoid" id="A0A6P6XNM3"/>
<organism evidence="2 3">
    <name type="scientific">Dermatophagoides pteronyssinus</name>
    <name type="common">European house dust mite</name>
    <dbReference type="NCBI Taxonomy" id="6956"/>
    <lineage>
        <taxon>Eukaryota</taxon>
        <taxon>Metazoa</taxon>
        <taxon>Ecdysozoa</taxon>
        <taxon>Arthropoda</taxon>
        <taxon>Chelicerata</taxon>
        <taxon>Arachnida</taxon>
        <taxon>Acari</taxon>
        <taxon>Acariformes</taxon>
        <taxon>Sarcoptiformes</taxon>
        <taxon>Astigmata</taxon>
        <taxon>Psoroptidia</taxon>
        <taxon>Analgoidea</taxon>
        <taxon>Pyroglyphidae</taxon>
        <taxon>Dermatophagoidinae</taxon>
        <taxon>Dermatophagoides</taxon>
    </lineage>
</organism>
<sequence length="310" mass="35451">MNHLFESHSTFNHYNENNNDNNNQIQLKMRKIMRLNGHTNVQRKSSRSIMIDNNENSFGILSFFRLYSKFMLGFSLFSLCLSIVLLFIGTYAYYEAHMMGTTSSSSSLPSTLTITTTSNINKTNESNINLQFYRSIMNFYGINETDLSMLYQIDTIIPMDDFNHFHHHQGRLHSYQISMLFVAVISILIEVGLICSIIFEHFKLSLFFNIIMIAGLFHHLSSSSSSSSSLSSSINASSTTTITSTIMVQNNNSSTDDGITSSISFIYQILFLILFLFYSFGIKAKNKLSKRLMIKNEFELNADQRFIQKA</sequence>
<evidence type="ECO:0000256" key="1">
    <source>
        <dbReference type="SAM" id="Phobius"/>
    </source>
</evidence>
<feature type="transmembrane region" description="Helical" evidence="1">
    <location>
        <begin position="177"/>
        <end position="199"/>
    </location>
</feature>
<dbReference type="Proteomes" id="UP000515146">
    <property type="component" value="Unplaced"/>
</dbReference>